<feature type="transmembrane region" description="Helical" evidence="1">
    <location>
        <begin position="421"/>
        <end position="440"/>
    </location>
</feature>
<feature type="transmembrane region" description="Helical" evidence="1">
    <location>
        <begin position="269"/>
        <end position="298"/>
    </location>
</feature>
<evidence type="ECO:0000313" key="4">
    <source>
        <dbReference type="Proteomes" id="UP001220610"/>
    </source>
</evidence>
<dbReference type="InterPro" id="IPR058065">
    <property type="entry name" value="LIC_10190-like"/>
</dbReference>
<feature type="transmembrane region" description="Helical" evidence="1">
    <location>
        <begin position="67"/>
        <end position="84"/>
    </location>
</feature>
<feature type="transmembrane region" description="Helical" evidence="1">
    <location>
        <begin position="6"/>
        <end position="29"/>
    </location>
</feature>
<keyword evidence="1" id="KW-0812">Transmembrane</keyword>
<feature type="transmembrane region" description="Helical" evidence="1">
    <location>
        <begin position="447"/>
        <end position="466"/>
    </location>
</feature>
<feature type="transmembrane region" description="Helical" evidence="1">
    <location>
        <begin position="304"/>
        <end position="321"/>
    </location>
</feature>
<evidence type="ECO:0000313" key="3">
    <source>
        <dbReference type="EMBL" id="WEK35552.1"/>
    </source>
</evidence>
<dbReference type="Pfam" id="PF26626">
    <property type="entry name" value="DUF8201"/>
    <property type="match status" value="1"/>
</dbReference>
<feature type="transmembrane region" description="Helical" evidence="1">
    <location>
        <begin position="41"/>
        <end position="61"/>
    </location>
</feature>
<organism evidence="3 4">
    <name type="scientific">Candidatus Pseudobacter hemicellulosilyticus</name>
    <dbReference type="NCBI Taxonomy" id="3121375"/>
    <lineage>
        <taxon>Bacteria</taxon>
        <taxon>Pseudomonadati</taxon>
        <taxon>Bacteroidota</taxon>
        <taxon>Chitinophagia</taxon>
        <taxon>Chitinophagales</taxon>
        <taxon>Chitinophagaceae</taxon>
        <taxon>Pseudobacter</taxon>
    </lineage>
</organism>
<feature type="transmembrane region" description="Helical" evidence="1">
    <location>
        <begin position="105"/>
        <end position="123"/>
    </location>
</feature>
<feature type="transmembrane region" description="Helical" evidence="1">
    <location>
        <begin position="238"/>
        <end position="257"/>
    </location>
</feature>
<keyword evidence="1" id="KW-1133">Transmembrane helix</keyword>
<feature type="domain" description="DUF8201" evidence="2">
    <location>
        <begin position="1"/>
        <end position="449"/>
    </location>
</feature>
<evidence type="ECO:0000259" key="2">
    <source>
        <dbReference type="Pfam" id="PF26626"/>
    </source>
</evidence>
<dbReference type="NCBIfam" id="NF047510">
    <property type="entry name" value="LIC_10190_fam"/>
    <property type="match status" value="1"/>
</dbReference>
<sequence>MLYLALHYCLCSVLCVVAGVLFHALMPAPAPQEAPPAARPAFVYFLTGLVLLTGIGQWIILLFPLQWTAQALLLVLLTLLCFLYRKRLAPPLAELFHRARQASPWLVGSLAVLLLLVLCLNAGPSLMDDTDSYHGQMVQWIREYGTVPGLANLHLRYGFNSSWFTSIALFSSPLPGINSNMALNGLLSCWLGQYLLSLILTPDSSLPQAGRRNLGIGLLLLYALALITWPMIRGNAVSANYDFIACSCILVLFISQLSAGRFSWQPEWLLWGAYLFTVRFIHFPWLLPGLLSCGVLLAAGRWKYAGTYLLLAAGLLLPFLIRNVQLSGYPLFPVYQLDLFRPDWKADPVMTQNIVDYIHYYNRVNVQFKPVEETMALSFPGWIPHWFRHIFSYDKPLLLLGLAGLLASCCCLPAIRKRYHAGIQWLLLTAGIQVLCWFFFFPDPRFVYGPLLCFALMGCLLLPAPALPARSTRILTILLTAGLLLYSGNKLRQLPDGRQLALPAPLPVPPLDTLKLDGITLYIPEAMPGNWNARCYGTPLPCLYRVHPRLRARGQSLHDGFYLAPADNTRPEERNVYNWY</sequence>
<dbReference type="AlphaFoldDB" id="A0AAJ5WTU0"/>
<accession>A0AAJ5WTU0</accession>
<evidence type="ECO:0000256" key="1">
    <source>
        <dbReference type="SAM" id="Phobius"/>
    </source>
</evidence>
<name>A0AAJ5WTU0_9BACT</name>
<gene>
    <name evidence="3" type="ORF">P0Y53_23960</name>
</gene>
<protein>
    <recommendedName>
        <fullName evidence="2">DUF8201 domain-containing protein</fullName>
    </recommendedName>
</protein>
<feature type="transmembrane region" description="Helical" evidence="1">
    <location>
        <begin position="213"/>
        <end position="232"/>
    </location>
</feature>
<feature type="transmembrane region" description="Helical" evidence="1">
    <location>
        <begin position="397"/>
        <end position="415"/>
    </location>
</feature>
<dbReference type="Proteomes" id="UP001220610">
    <property type="component" value="Chromosome"/>
</dbReference>
<reference evidence="3" key="1">
    <citation type="submission" date="2023-03" db="EMBL/GenBank/DDBJ databases">
        <title>Andean soil-derived lignocellulolytic bacterial consortium as a source of novel taxa and putative plastic-active enzymes.</title>
        <authorList>
            <person name="Diaz-Garcia L."/>
            <person name="Chuvochina M."/>
            <person name="Feuerriegel G."/>
            <person name="Bunk B."/>
            <person name="Sproer C."/>
            <person name="Streit W.R."/>
            <person name="Rodriguez L.M."/>
            <person name="Overmann J."/>
            <person name="Jimenez D.J."/>
        </authorList>
    </citation>
    <scope>NUCLEOTIDE SEQUENCE</scope>
    <source>
        <strain evidence="3">MAG 7</strain>
    </source>
</reference>
<proteinExistence type="predicted"/>
<keyword evidence="1" id="KW-0472">Membrane</keyword>
<dbReference type="InterPro" id="IPR058514">
    <property type="entry name" value="DUF8201"/>
</dbReference>
<dbReference type="EMBL" id="CP119311">
    <property type="protein sequence ID" value="WEK35552.1"/>
    <property type="molecule type" value="Genomic_DNA"/>
</dbReference>